<organism evidence="6 7">
    <name type="scientific">Vigna unguiculata</name>
    <name type="common">Cowpea</name>
    <dbReference type="NCBI Taxonomy" id="3917"/>
    <lineage>
        <taxon>Eukaryota</taxon>
        <taxon>Viridiplantae</taxon>
        <taxon>Streptophyta</taxon>
        <taxon>Embryophyta</taxon>
        <taxon>Tracheophyta</taxon>
        <taxon>Spermatophyta</taxon>
        <taxon>Magnoliopsida</taxon>
        <taxon>eudicotyledons</taxon>
        <taxon>Gunneridae</taxon>
        <taxon>Pentapetalae</taxon>
        <taxon>rosids</taxon>
        <taxon>fabids</taxon>
        <taxon>Fabales</taxon>
        <taxon>Fabaceae</taxon>
        <taxon>Papilionoideae</taxon>
        <taxon>50 kb inversion clade</taxon>
        <taxon>NPAAA clade</taxon>
        <taxon>indigoferoid/millettioid clade</taxon>
        <taxon>Phaseoleae</taxon>
        <taxon>Vigna</taxon>
    </lineage>
</organism>
<dbReference type="SMART" id="SM00717">
    <property type="entry name" value="SANT"/>
    <property type="match status" value="2"/>
</dbReference>
<dbReference type="PROSITE" id="PS50090">
    <property type="entry name" value="MYB_LIKE"/>
    <property type="match status" value="2"/>
</dbReference>
<dbReference type="InterPro" id="IPR017930">
    <property type="entry name" value="Myb_dom"/>
</dbReference>
<dbReference type="EMBL" id="CP039345">
    <property type="protein sequence ID" value="QCD76437.1"/>
    <property type="molecule type" value="Genomic_DNA"/>
</dbReference>
<dbReference type="AlphaFoldDB" id="A0A4D6KLB3"/>
<dbReference type="GO" id="GO:0005634">
    <property type="term" value="C:nucleus"/>
    <property type="evidence" value="ECO:0007669"/>
    <property type="project" value="UniProtKB-SubCell"/>
</dbReference>
<name>A0A4D6KLB3_VIGUN</name>
<dbReference type="GO" id="GO:0042162">
    <property type="term" value="F:telomeric DNA binding"/>
    <property type="evidence" value="ECO:0007669"/>
    <property type="project" value="UniProtKB-ARBA"/>
</dbReference>
<dbReference type="PANTHER" id="PTHR21717">
    <property type="entry name" value="TELOMERIC REPEAT BINDING PROTEIN"/>
    <property type="match status" value="1"/>
</dbReference>
<evidence type="ECO:0000256" key="2">
    <source>
        <dbReference type="ARBA" id="ARBA00023242"/>
    </source>
</evidence>
<accession>A0A4D6KLB3</accession>
<evidence type="ECO:0000256" key="1">
    <source>
        <dbReference type="ARBA" id="ARBA00004123"/>
    </source>
</evidence>
<evidence type="ECO:0008006" key="8">
    <source>
        <dbReference type="Google" id="ProtNLM"/>
    </source>
</evidence>
<dbReference type="PROSITE" id="PS51294">
    <property type="entry name" value="HTH_MYB"/>
    <property type="match status" value="2"/>
</dbReference>
<dbReference type="InterPro" id="IPR031105">
    <property type="entry name" value="TRP_plant"/>
</dbReference>
<evidence type="ECO:0000256" key="3">
    <source>
        <dbReference type="SAM" id="MobiDB-lite"/>
    </source>
</evidence>
<dbReference type="PANTHER" id="PTHR21717:SF80">
    <property type="entry name" value="TELOMERE REPEAT-BINDING PROTEIN 3"/>
    <property type="match status" value="1"/>
</dbReference>
<protein>
    <recommendedName>
        <fullName evidence="8">Myb proto-oncogene protein</fullName>
    </recommendedName>
</protein>
<dbReference type="SUPFAM" id="SSF46689">
    <property type="entry name" value="Homeodomain-like"/>
    <property type="match status" value="2"/>
</dbReference>
<keyword evidence="2" id="KW-0539">Nucleus</keyword>
<proteinExistence type="predicted"/>
<gene>
    <name evidence="6" type="ORF">DEO72_LG1g56</name>
</gene>
<dbReference type="Gene3D" id="1.10.246.220">
    <property type="match status" value="2"/>
</dbReference>
<keyword evidence="7" id="KW-1185">Reference proteome</keyword>
<feature type="domain" description="Myb-like" evidence="4">
    <location>
        <begin position="136"/>
        <end position="191"/>
    </location>
</feature>
<reference evidence="6 7" key="1">
    <citation type="submission" date="2019-04" db="EMBL/GenBank/DDBJ databases">
        <title>An improved genome assembly and genetic linkage map for asparagus bean, Vigna unguiculata ssp. sesquipedialis.</title>
        <authorList>
            <person name="Xia Q."/>
            <person name="Zhang R."/>
            <person name="Dong Y."/>
        </authorList>
    </citation>
    <scope>NUCLEOTIDE SEQUENCE [LARGE SCALE GENOMIC DNA]</scope>
    <source>
        <tissue evidence="6">Leaf</tissue>
    </source>
</reference>
<feature type="domain" description="Myb-like" evidence="4">
    <location>
        <begin position="44"/>
        <end position="99"/>
    </location>
</feature>
<evidence type="ECO:0000259" key="4">
    <source>
        <dbReference type="PROSITE" id="PS50090"/>
    </source>
</evidence>
<dbReference type="InterPro" id="IPR001005">
    <property type="entry name" value="SANT/Myb"/>
</dbReference>
<feature type="domain" description="HTH myb-type" evidence="5">
    <location>
        <begin position="136"/>
        <end position="195"/>
    </location>
</feature>
<dbReference type="InterPro" id="IPR009057">
    <property type="entry name" value="Homeodomain-like_sf"/>
</dbReference>
<sequence length="210" mass="23877">MKRHVAELIEKIEKLCNEGHQPESASVTIPPAQEQEGPPSHTIGQRGTRRPFSIDEVEDLVSTVELLGVGRWREVKLRAFSDADHRTPRDLKDKWNTLVHTARIPPERRRGHQTEGASTSIPPTQEQEGPSSHTTTQRRTRRPFSVGEVEALVRSVELLGVGRWREVKLRAFSDADHRTPGDLKDKWNTLVHTAIIPLERRRGEPIPQEL</sequence>
<dbReference type="Proteomes" id="UP000501690">
    <property type="component" value="Linkage Group LG1"/>
</dbReference>
<feature type="domain" description="HTH myb-type" evidence="5">
    <location>
        <begin position="49"/>
        <end position="103"/>
    </location>
</feature>
<comment type="subcellular location">
    <subcellularLocation>
        <location evidence="1">Nucleus</location>
    </subcellularLocation>
</comment>
<feature type="compositionally biased region" description="Polar residues" evidence="3">
    <location>
        <begin position="115"/>
        <end position="133"/>
    </location>
</feature>
<dbReference type="CDD" id="cd11660">
    <property type="entry name" value="SANT_TRF"/>
    <property type="match status" value="2"/>
</dbReference>
<feature type="region of interest" description="Disordered" evidence="3">
    <location>
        <begin position="103"/>
        <end position="143"/>
    </location>
</feature>
<evidence type="ECO:0000313" key="6">
    <source>
        <dbReference type="EMBL" id="QCD76437.1"/>
    </source>
</evidence>
<feature type="region of interest" description="Disordered" evidence="3">
    <location>
        <begin position="17"/>
        <end position="50"/>
    </location>
</feature>
<evidence type="ECO:0000313" key="7">
    <source>
        <dbReference type="Proteomes" id="UP000501690"/>
    </source>
</evidence>
<evidence type="ECO:0000259" key="5">
    <source>
        <dbReference type="PROSITE" id="PS51294"/>
    </source>
</evidence>